<name>A0A9N9CWP9_9GLOM</name>
<comment type="caution">
    <text evidence="2">The sequence shown here is derived from an EMBL/GenBank/DDBJ whole genome shotgun (WGS) entry which is preliminary data.</text>
</comment>
<feature type="compositionally biased region" description="Basic and acidic residues" evidence="1">
    <location>
        <begin position="233"/>
        <end position="258"/>
    </location>
</feature>
<gene>
    <name evidence="2" type="ORF">POCULU_LOCUS8109</name>
</gene>
<organism evidence="2 3">
    <name type="scientific">Paraglomus occultum</name>
    <dbReference type="NCBI Taxonomy" id="144539"/>
    <lineage>
        <taxon>Eukaryota</taxon>
        <taxon>Fungi</taxon>
        <taxon>Fungi incertae sedis</taxon>
        <taxon>Mucoromycota</taxon>
        <taxon>Glomeromycotina</taxon>
        <taxon>Glomeromycetes</taxon>
        <taxon>Paraglomerales</taxon>
        <taxon>Paraglomeraceae</taxon>
        <taxon>Paraglomus</taxon>
    </lineage>
</organism>
<dbReference type="EMBL" id="CAJVPJ010002158">
    <property type="protein sequence ID" value="CAG8614416.1"/>
    <property type="molecule type" value="Genomic_DNA"/>
</dbReference>
<reference evidence="2" key="1">
    <citation type="submission" date="2021-06" db="EMBL/GenBank/DDBJ databases">
        <authorList>
            <person name="Kallberg Y."/>
            <person name="Tangrot J."/>
            <person name="Rosling A."/>
        </authorList>
    </citation>
    <scope>NUCLEOTIDE SEQUENCE</scope>
    <source>
        <strain evidence="2">IA702</strain>
    </source>
</reference>
<feature type="region of interest" description="Disordered" evidence="1">
    <location>
        <begin position="233"/>
        <end position="309"/>
    </location>
</feature>
<feature type="compositionally biased region" description="Basic and acidic residues" evidence="1">
    <location>
        <begin position="268"/>
        <end position="280"/>
    </location>
</feature>
<accession>A0A9N9CWP9</accession>
<protein>
    <submittedName>
        <fullName evidence="2">8252_t:CDS:1</fullName>
    </submittedName>
</protein>
<dbReference type="AlphaFoldDB" id="A0A9N9CWP9"/>
<feature type="compositionally biased region" description="Basic and acidic residues" evidence="1">
    <location>
        <begin position="289"/>
        <end position="303"/>
    </location>
</feature>
<evidence type="ECO:0000256" key="1">
    <source>
        <dbReference type="SAM" id="MobiDB-lite"/>
    </source>
</evidence>
<proteinExistence type="predicted"/>
<evidence type="ECO:0000313" key="3">
    <source>
        <dbReference type="Proteomes" id="UP000789572"/>
    </source>
</evidence>
<evidence type="ECO:0000313" key="2">
    <source>
        <dbReference type="EMBL" id="CAG8614416.1"/>
    </source>
</evidence>
<sequence length="342" mass="39657">MPRSNADKQLELLDYFVQTSSDQWSELSFLSWLDENGKELLKGNRFIQDRWTRWHKRFLSTLDLFIARCKGLIDEAGGKDSTSFKSEMKSAVNLKKRGVNVFVSWKLQPTTPLWQVGLGAISLARCFRDMASPWWSAGYGISVVERRLGHTTACTLKMMSLEVTFEDMELNIFLFNIFNFQKKVPKAVRDWWRTLQSQKHERSLKQQEMQVMMEDSLAQVKWTAVRNEKTRKRFSEVDDSNFRPKRQKQSENRNKESDPSGSGGSITFDDKVDGTERSLESESESEVSELEHSEGSELEHSEGSELEQSIEVDITNISRQLERDLVAEVVSMEIFDYSVRYN</sequence>
<keyword evidence="3" id="KW-1185">Reference proteome</keyword>
<dbReference type="Proteomes" id="UP000789572">
    <property type="component" value="Unassembled WGS sequence"/>
</dbReference>